<evidence type="ECO:0000313" key="4">
    <source>
        <dbReference type="Proteomes" id="UP000762676"/>
    </source>
</evidence>
<dbReference type="CDD" id="cd00117">
    <property type="entry name" value="TFP"/>
    <property type="match status" value="1"/>
</dbReference>
<dbReference type="AlphaFoldDB" id="A0AAV4H8I7"/>
<dbReference type="PANTHER" id="PTHR16983:SF10">
    <property type="entry name" value="PROTEIN QUIVER"/>
    <property type="match status" value="1"/>
</dbReference>
<organism evidence="3 4">
    <name type="scientific">Elysia marginata</name>
    <dbReference type="NCBI Taxonomy" id="1093978"/>
    <lineage>
        <taxon>Eukaryota</taxon>
        <taxon>Metazoa</taxon>
        <taxon>Spiralia</taxon>
        <taxon>Lophotrochozoa</taxon>
        <taxon>Mollusca</taxon>
        <taxon>Gastropoda</taxon>
        <taxon>Heterobranchia</taxon>
        <taxon>Euthyneura</taxon>
        <taxon>Panpulmonata</taxon>
        <taxon>Sacoglossa</taxon>
        <taxon>Placobranchoidea</taxon>
        <taxon>Plakobranchidae</taxon>
        <taxon>Elysia</taxon>
    </lineage>
</organism>
<sequence>MHIYSFKASLFMVFLQFASMVTSSDKGYKYEVYIFNKPETRTSNLSCFECHNGDNTDCIGMSDIHKIPTRKCFINEPYCKVRRLSTDGELTTFDRYCAKECTPGCREGGLYSECVSCCNHRSFCNMDNFAQTSHPKTSPFSTFLSIVLFAVSLNVLKKITCT</sequence>
<feature type="signal peptide" evidence="2">
    <location>
        <begin position="1"/>
        <end position="23"/>
    </location>
</feature>
<comment type="caution">
    <text evidence="3">The sequence shown here is derived from an EMBL/GenBank/DDBJ whole genome shotgun (WGS) entry which is preliminary data.</text>
</comment>
<protein>
    <submittedName>
        <fullName evidence="3">Structural maintenance of chromosomes protein 1A</fullName>
    </submittedName>
</protein>
<evidence type="ECO:0000256" key="1">
    <source>
        <dbReference type="ARBA" id="ARBA00022729"/>
    </source>
</evidence>
<keyword evidence="4" id="KW-1185">Reference proteome</keyword>
<dbReference type="PANTHER" id="PTHR16983">
    <property type="entry name" value="UPAR/LY6 DOMAIN-CONTAINING PROTEIN"/>
    <property type="match status" value="1"/>
</dbReference>
<evidence type="ECO:0000256" key="2">
    <source>
        <dbReference type="SAM" id="SignalP"/>
    </source>
</evidence>
<reference evidence="3 4" key="1">
    <citation type="journal article" date="2021" name="Elife">
        <title>Chloroplast acquisition without the gene transfer in kleptoplastic sea slugs, Plakobranchus ocellatus.</title>
        <authorList>
            <person name="Maeda T."/>
            <person name="Takahashi S."/>
            <person name="Yoshida T."/>
            <person name="Shimamura S."/>
            <person name="Takaki Y."/>
            <person name="Nagai Y."/>
            <person name="Toyoda A."/>
            <person name="Suzuki Y."/>
            <person name="Arimoto A."/>
            <person name="Ishii H."/>
            <person name="Satoh N."/>
            <person name="Nishiyama T."/>
            <person name="Hasebe M."/>
            <person name="Maruyama T."/>
            <person name="Minagawa J."/>
            <person name="Obokata J."/>
            <person name="Shigenobu S."/>
        </authorList>
    </citation>
    <scope>NUCLEOTIDE SEQUENCE [LARGE SCALE GENOMIC DNA]</scope>
</reference>
<accession>A0AAV4H8I7</accession>
<gene>
    <name evidence="3" type="ORF">ElyMa_006224800</name>
</gene>
<name>A0AAV4H8I7_9GAST</name>
<feature type="chain" id="PRO_5043763938" evidence="2">
    <location>
        <begin position="24"/>
        <end position="162"/>
    </location>
</feature>
<proteinExistence type="predicted"/>
<dbReference type="Proteomes" id="UP000762676">
    <property type="component" value="Unassembled WGS sequence"/>
</dbReference>
<keyword evidence="1 2" id="KW-0732">Signal</keyword>
<dbReference type="InterPro" id="IPR051110">
    <property type="entry name" value="Ly-6/neurotoxin-like_GPI-ap"/>
</dbReference>
<evidence type="ECO:0000313" key="3">
    <source>
        <dbReference type="EMBL" id="GFR93393.1"/>
    </source>
</evidence>
<dbReference type="EMBL" id="BMAT01012499">
    <property type="protein sequence ID" value="GFR93393.1"/>
    <property type="molecule type" value="Genomic_DNA"/>
</dbReference>